<comment type="caution">
    <text evidence="2">The sequence shown here is derived from an EMBL/GenBank/DDBJ whole genome shotgun (WGS) entry which is preliminary data.</text>
</comment>
<feature type="region of interest" description="Disordered" evidence="1">
    <location>
        <begin position="1"/>
        <end position="53"/>
    </location>
</feature>
<gene>
    <name evidence="2" type="ORF">GCM10023176_62290</name>
</gene>
<organism evidence="2 3">
    <name type="scientific">Micromonospora coerulea</name>
    <dbReference type="NCBI Taxonomy" id="47856"/>
    <lineage>
        <taxon>Bacteria</taxon>
        <taxon>Bacillati</taxon>
        <taxon>Actinomycetota</taxon>
        <taxon>Actinomycetes</taxon>
        <taxon>Micromonosporales</taxon>
        <taxon>Micromonosporaceae</taxon>
        <taxon>Micromonospora</taxon>
    </lineage>
</organism>
<protein>
    <submittedName>
        <fullName evidence="2">Uncharacterized protein</fullName>
    </submittedName>
</protein>
<evidence type="ECO:0000256" key="1">
    <source>
        <dbReference type="SAM" id="MobiDB-lite"/>
    </source>
</evidence>
<feature type="compositionally biased region" description="Polar residues" evidence="1">
    <location>
        <begin position="41"/>
        <end position="53"/>
    </location>
</feature>
<evidence type="ECO:0000313" key="2">
    <source>
        <dbReference type="EMBL" id="GAA4581521.1"/>
    </source>
</evidence>
<sequence>MRLPISKAANRPDNRRDVTPALLNERPVPDGTGRFFMPTGATGTRPTPKDISQ</sequence>
<keyword evidence="3" id="KW-1185">Reference proteome</keyword>
<proteinExistence type="predicted"/>
<accession>A0ABP8T991</accession>
<evidence type="ECO:0000313" key="3">
    <source>
        <dbReference type="Proteomes" id="UP001500307"/>
    </source>
</evidence>
<dbReference type="Proteomes" id="UP001500307">
    <property type="component" value="Unassembled WGS sequence"/>
</dbReference>
<name>A0ABP8T991_9ACTN</name>
<reference evidence="3" key="1">
    <citation type="journal article" date="2019" name="Int. J. Syst. Evol. Microbiol.">
        <title>The Global Catalogue of Microorganisms (GCM) 10K type strain sequencing project: providing services to taxonomists for standard genome sequencing and annotation.</title>
        <authorList>
            <consortium name="The Broad Institute Genomics Platform"/>
            <consortium name="The Broad Institute Genome Sequencing Center for Infectious Disease"/>
            <person name="Wu L."/>
            <person name="Ma J."/>
        </authorList>
    </citation>
    <scope>NUCLEOTIDE SEQUENCE [LARGE SCALE GENOMIC DNA]</scope>
    <source>
        <strain evidence="3">JCM 3175</strain>
    </source>
</reference>
<dbReference type="EMBL" id="BAABGU010000090">
    <property type="protein sequence ID" value="GAA4581521.1"/>
    <property type="molecule type" value="Genomic_DNA"/>
</dbReference>